<gene>
    <name evidence="3" type="ORF">ETD96_14185</name>
</gene>
<dbReference type="PROSITE" id="PS51194">
    <property type="entry name" value="HELICASE_CTER"/>
    <property type="match status" value="1"/>
</dbReference>
<dbReference type="InterPro" id="IPR006935">
    <property type="entry name" value="Helicase/UvrB_N"/>
</dbReference>
<accession>A0A5S4H2N3</accession>
<dbReference type="InterPro" id="IPR027417">
    <property type="entry name" value="P-loop_NTPase"/>
</dbReference>
<dbReference type="InterPro" id="IPR014001">
    <property type="entry name" value="Helicase_ATP-bd"/>
</dbReference>
<evidence type="ECO:0000259" key="1">
    <source>
        <dbReference type="PROSITE" id="PS51192"/>
    </source>
</evidence>
<dbReference type="Pfam" id="PF04851">
    <property type="entry name" value="ResIII"/>
    <property type="match status" value="1"/>
</dbReference>
<keyword evidence="4" id="KW-1185">Reference proteome</keyword>
<protein>
    <submittedName>
        <fullName evidence="3">DUF559 domain-containing protein</fullName>
    </submittedName>
</protein>
<dbReference type="Proteomes" id="UP000305238">
    <property type="component" value="Unassembled WGS sequence"/>
</dbReference>
<dbReference type="Pfam" id="PF04480">
    <property type="entry name" value="DUF559"/>
    <property type="match status" value="1"/>
</dbReference>
<dbReference type="AlphaFoldDB" id="A0A5S4H2N3"/>
<dbReference type="GO" id="GO:0003677">
    <property type="term" value="F:DNA binding"/>
    <property type="evidence" value="ECO:0007669"/>
    <property type="project" value="InterPro"/>
</dbReference>
<dbReference type="SMART" id="SM00487">
    <property type="entry name" value="DEXDc"/>
    <property type="match status" value="1"/>
</dbReference>
<sequence length="693" mass="76405">MTSGRLIDTVPGRSFLENAFVRWVLAPAVRMAIAAHIAPQHPVPAPEHTYELDYLIAGAQLRVAIELDGFTYHSDRHAFVYDRVRQNDLVAQGYTVLRFSYDAIREETAQCVAQLQAVLRQDPVLATYVITDPIVPVPDDMVANPLGLATPPSAAVPRTALGFYNIARQHLAVRPLRECQREALGALADYYRRGKLDAACVMSVGAGKTVLGVAAALAFTQRRALIVTPGRVIRGTFAAALDHNRAGNTLYTLPGGPLIPGCRPPRALVLDSSGGPIQTVQSETLLAADMIVTNYHSLIGGDQGPGLLGKLGPDDVDFIVIDEAHIAAADSYRRLFARFPRARRLLMSACFSRADGKRITADVVYRYRLIDSIADGHAKQLNALRFSPRVEETAYEIRWPDGRREQIIGKSALLEVMRDERKLARITATSEEPIRKIMRNVRTCLNAQARTLAPVRPRVLFAALGQQHAEQIARIANEHGIACAPLHHSMGDTEISAIRTRFETDSGNLEAIVQLRMLGQGYDLPPITIVVPMRPYGSFGEFYQFIGRGIRIVQHRDLADRTHEQRLDVVYHGELGLDAHLETLRAENDMDPHPAQDDEFGDAPVTDATVTTTTAPLAGSIPGCSAVTGTSAVVLWELGDSQQQFLHNADRIEARRQERELDVFAQRYTAYAEKNPNPKPFEQFVAVIRSMHG</sequence>
<feature type="domain" description="Helicase ATP-binding" evidence="1">
    <location>
        <begin position="189"/>
        <end position="369"/>
    </location>
</feature>
<dbReference type="Gene3D" id="3.40.960.10">
    <property type="entry name" value="VSR Endonuclease"/>
    <property type="match status" value="1"/>
</dbReference>
<dbReference type="PANTHER" id="PTHR47396">
    <property type="entry name" value="TYPE I RESTRICTION ENZYME ECOKI R PROTEIN"/>
    <property type="match status" value="1"/>
</dbReference>
<dbReference type="InterPro" id="IPR007569">
    <property type="entry name" value="DUF559"/>
</dbReference>
<dbReference type="EMBL" id="VCKZ01000084">
    <property type="protein sequence ID" value="TMR39513.1"/>
    <property type="molecule type" value="Genomic_DNA"/>
</dbReference>
<name>A0A5S4H2N3_9ACTN</name>
<evidence type="ECO:0000313" key="3">
    <source>
        <dbReference type="EMBL" id="TMR39513.1"/>
    </source>
</evidence>
<proteinExistence type="predicted"/>
<dbReference type="PROSITE" id="PS51192">
    <property type="entry name" value="HELICASE_ATP_BIND_1"/>
    <property type="match status" value="1"/>
</dbReference>
<dbReference type="RefSeq" id="WP_138636802.1">
    <property type="nucleotide sequence ID" value="NZ_JASWDG010000005.1"/>
</dbReference>
<dbReference type="Gene3D" id="3.40.50.300">
    <property type="entry name" value="P-loop containing nucleotide triphosphate hydrolases"/>
    <property type="match status" value="2"/>
</dbReference>
<dbReference type="InterPro" id="IPR050742">
    <property type="entry name" value="Helicase_Restrict-Modif_Enz"/>
</dbReference>
<feature type="domain" description="Helicase C-terminal" evidence="2">
    <location>
        <begin position="433"/>
        <end position="601"/>
    </location>
</feature>
<dbReference type="GO" id="GO:0016787">
    <property type="term" value="F:hydrolase activity"/>
    <property type="evidence" value="ECO:0007669"/>
    <property type="project" value="InterPro"/>
</dbReference>
<dbReference type="Pfam" id="PF00271">
    <property type="entry name" value="Helicase_C"/>
    <property type="match status" value="1"/>
</dbReference>
<dbReference type="PANTHER" id="PTHR47396:SF1">
    <property type="entry name" value="ATP-DEPENDENT HELICASE IRC3-RELATED"/>
    <property type="match status" value="1"/>
</dbReference>
<dbReference type="OrthoDB" id="9776021at2"/>
<dbReference type="GO" id="GO:0005829">
    <property type="term" value="C:cytosol"/>
    <property type="evidence" value="ECO:0007669"/>
    <property type="project" value="TreeGrafter"/>
</dbReference>
<dbReference type="SUPFAM" id="SSF52540">
    <property type="entry name" value="P-loop containing nucleoside triphosphate hydrolases"/>
    <property type="match status" value="1"/>
</dbReference>
<dbReference type="GO" id="GO:0005524">
    <property type="term" value="F:ATP binding"/>
    <property type="evidence" value="ECO:0007669"/>
    <property type="project" value="InterPro"/>
</dbReference>
<organism evidence="3 4">
    <name type="scientific">Actinomadura geliboluensis</name>
    <dbReference type="NCBI Taxonomy" id="882440"/>
    <lineage>
        <taxon>Bacteria</taxon>
        <taxon>Bacillati</taxon>
        <taxon>Actinomycetota</taxon>
        <taxon>Actinomycetes</taxon>
        <taxon>Streptosporangiales</taxon>
        <taxon>Thermomonosporaceae</taxon>
        <taxon>Actinomadura</taxon>
    </lineage>
</organism>
<reference evidence="3 4" key="1">
    <citation type="submission" date="2019-05" db="EMBL/GenBank/DDBJ databases">
        <title>Draft genome sequence of Actinomadura geliboluensis A8036.</title>
        <authorList>
            <person name="Saricaoglu S."/>
            <person name="Isik K."/>
        </authorList>
    </citation>
    <scope>NUCLEOTIDE SEQUENCE [LARGE SCALE GENOMIC DNA]</scope>
    <source>
        <strain evidence="3 4">A8036</strain>
    </source>
</reference>
<comment type="caution">
    <text evidence="3">The sequence shown here is derived from an EMBL/GenBank/DDBJ whole genome shotgun (WGS) entry which is preliminary data.</text>
</comment>
<evidence type="ECO:0000259" key="2">
    <source>
        <dbReference type="PROSITE" id="PS51194"/>
    </source>
</evidence>
<evidence type="ECO:0000313" key="4">
    <source>
        <dbReference type="Proteomes" id="UP000305238"/>
    </source>
</evidence>
<dbReference type="InterPro" id="IPR001650">
    <property type="entry name" value="Helicase_C-like"/>
</dbReference>